<dbReference type="STRING" id="710685.MycrhN_3460"/>
<keyword evidence="1" id="KW-1133">Transmembrane helix</keyword>
<dbReference type="HOGENOM" id="CLU_190675_0_0_11"/>
<feature type="transmembrane region" description="Helical" evidence="1">
    <location>
        <begin position="26"/>
        <end position="43"/>
    </location>
</feature>
<accession>G8RS23</accession>
<keyword evidence="1" id="KW-0812">Transmembrane</keyword>
<dbReference type="Proteomes" id="UP000005442">
    <property type="component" value="Chromosome"/>
</dbReference>
<dbReference type="AlphaFoldDB" id="G8RS23"/>
<organism evidence="2 3">
    <name type="scientific">Mycolicibacterium rhodesiae (strain NBB3)</name>
    <name type="common">Mycobacterium rhodesiae</name>
    <dbReference type="NCBI Taxonomy" id="710685"/>
    <lineage>
        <taxon>Bacteria</taxon>
        <taxon>Bacillati</taxon>
        <taxon>Actinomycetota</taxon>
        <taxon>Actinomycetes</taxon>
        <taxon>Mycobacteriales</taxon>
        <taxon>Mycobacteriaceae</taxon>
        <taxon>Mycolicibacterium</taxon>
    </lineage>
</organism>
<protein>
    <submittedName>
        <fullName evidence="2">Uncharacterized protein</fullName>
    </submittedName>
</protein>
<name>G8RS23_MYCRN</name>
<proteinExistence type="predicted"/>
<evidence type="ECO:0000313" key="3">
    <source>
        <dbReference type="Proteomes" id="UP000005442"/>
    </source>
</evidence>
<evidence type="ECO:0000256" key="1">
    <source>
        <dbReference type="SAM" id="Phobius"/>
    </source>
</evidence>
<sequence>MTVSNHGVGTASSMHRRKPSLSAPRLILGATFVAILVGIIYATDESAHLVASFAGFATAITLIAAAGIGWERVVVTAESTGLVERSH</sequence>
<evidence type="ECO:0000313" key="2">
    <source>
        <dbReference type="EMBL" id="AEV73980.1"/>
    </source>
</evidence>
<keyword evidence="3" id="KW-1185">Reference proteome</keyword>
<dbReference type="EMBL" id="CP003169">
    <property type="protein sequence ID" value="AEV73980.1"/>
    <property type="molecule type" value="Genomic_DNA"/>
</dbReference>
<feature type="transmembrane region" description="Helical" evidence="1">
    <location>
        <begin position="49"/>
        <end position="70"/>
    </location>
</feature>
<dbReference type="PATRIC" id="fig|710685.3.peg.3466"/>
<dbReference type="RefSeq" id="WP_014211736.1">
    <property type="nucleotide sequence ID" value="NC_016604.1"/>
</dbReference>
<gene>
    <name evidence="2" type="ordered locus">MycrhN_3460</name>
</gene>
<reference evidence="2 3" key="1">
    <citation type="submission" date="2011-12" db="EMBL/GenBank/DDBJ databases">
        <title>Complete sequence of Mycobacterium rhodesiae NBB3.</title>
        <authorList>
            <consortium name="US DOE Joint Genome Institute"/>
            <person name="Lucas S."/>
            <person name="Han J."/>
            <person name="Lapidus A."/>
            <person name="Cheng J.-F."/>
            <person name="Goodwin L."/>
            <person name="Pitluck S."/>
            <person name="Peters L."/>
            <person name="Mikhailova N."/>
            <person name="Gu W."/>
            <person name="Detter J.C."/>
            <person name="Han C."/>
            <person name="Tapia R."/>
            <person name="Land M."/>
            <person name="Hauser L."/>
            <person name="Kyrpides N."/>
            <person name="Ivanova N."/>
            <person name="Pagani I."/>
            <person name="Mattes T."/>
            <person name="Holmes A."/>
            <person name="Rutledge P."/>
            <person name="Paulsen I."/>
            <person name="Coleman N."/>
            <person name="Woyke T."/>
        </authorList>
    </citation>
    <scope>NUCLEOTIDE SEQUENCE [LARGE SCALE GENOMIC DNA]</scope>
    <source>
        <strain evidence="2 3">NBB3</strain>
    </source>
</reference>
<keyword evidence="1" id="KW-0472">Membrane</keyword>
<dbReference type="eggNOG" id="ENOG50308EN">
    <property type="taxonomic scope" value="Bacteria"/>
</dbReference>
<dbReference type="KEGG" id="mrh:MycrhN_3460"/>